<comment type="function">
    <text evidence="5">Acetylates the N-terminal alanine of ribosomal protein bS18.</text>
</comment>
<protein>
    <recommendedName>
        <fullName evidence="5">[Ribosomal protein bS18]-alanine N-acetyltransferase</fullName>
        <ecNumber evidence="5">2.3.1.266</ecNumber>
    </recommendedName>
</protein>
<dbReference type="InterPro" id="IPR050680">
    <property type="entry name" value="YpeA/RimI_acetyltransf"/>
</dbReference>
<dbReference type="InterPro" id="IPR016181">
    <property type="entry name" value="Acyl_CoA_acyltransferase"/>
</dbReference>
<dbReference type="GO" id="GO:0005737">
    <property type="term" value="C:cytoplasm"/>
    <property type="evidence" value="ECO:0007669"/>
    <property type="project" value="UniProtKB-SubCell"/>
</dbReference>
<evidence type="ECO:0000313" key="8">
    <source>
        <dbReference type="Proteomes" id="UP000033618"/>
    </source>
</evidence>
<dbReference type="Gene3D" id="3.40.630.30">
    <property type="match status" value="1"/>
</dbReference>
<evidence type="ECO:0000256" key="1">
    <source>
        <dbReference type="ARBA" id="ARBA00005395"/>
    </source>
</evidence>
<name>A0A0F5JXV2_9BURK</name>
<comment type="similarity">
    <text evidence="1 5">Belongs to the acetyltransferase family. RimI subfamily.</text>
</comment>
<dbReference type="InterPro" id="IPR000182">
    <property type="entry name" value="GNAT_dom"/>
</dbReference>
<keyword evidence="8" id="KW-1185">Reference proteome</keyword>
<dbReference type="InterPro" id="IPR043690">
    <property type="entry name" value="RimI"/>
</dbReference>
<keyword evidence="2 5" id="KW-0963">Cytoplasm</keyword>
<dbReference type="OrthoDB" id="9796919at2"/>
<dbReference type="SUPFAM" id="SSF55729">
    <property type="entry name" value="Acyl-CoA N-acyltransferases (Nat)"/>
    <property type="match status" value="1"/>
</dbReference>
<comment type="catalytic activity">
    <reaction evidence="5">
        <text>N-terminal L-alanyl-[ribosomal protein bS18] + acetyl-CoA = N-terminal N(alpha)-acetyl-L-alanyl-[ribosomal protein bS18] + CoA + H(+)</text>
        <dbReference type="Rhea" id="RHEA:43756"/>
        <dbReference type="Rhea" id="RHEA-COMP:10676"/>
        <dbReference type="Rhea" id="RHEA-COMP:10677"/>
        <dbReference type="ChEBI" id="CHEBI:15378"/>
        <dbReference type="ChEBI" id="CHEBI:57287"/>
        <dbReference type="ChEBI" id="CHEBI:57288"/>
        <dbReference type="ChEBI" id="CHEBI:64718"/>
        <dbReference type="ChEBI" id="CHEBI:83683"/>
        <dbReference type="EC" id="2.3.1.266"/>
    </reaction>
</comment>
<dbReference type="EMBL" id="LAQU01000017">
    <property type="protein sequence ID" value="KKB62658.1"/>
    <property type="molecule type" value="Genomic_DNA"/>
</dbReference>
<feature type="domain" description="N-acetyltransferase" evidence="6">
    <location>
        <begin position="3"/>
        <end position="150"/>
    </location>
</feature>
<dbReference type="PATRIC" id="fig|28092.6.peg.3769"/>
<evidence type="ECO:0000256" key="5">
    <source>
        <dbReference type="HAMAP-Rule" id="MF_02210"/>
    </source>
</evidence>
<dbReference type="AlphaFoldDB" id="A0A0F5JXV2"/>
<evidence type="ECO:0000256" key="3">
    <source>
        <dbReference type="ARBA" id="ARBA00022679"/>
    </source>
</evidence>
<reference evidence="7 8" key="1">
    <citation type="submission" date="2015-03" db="EMBL/GenBank/DDBJ databases">
        <title>Draft Genome Sequence of Burkholderia andropogonis type strain ICMP2807, isolated from Sorghum bicolor.</title>
        <authorList>
            <person name="Lopes-Santos L."/>
            <person name="Castro D.B."/>
            <person name="Ottoboni L.M."/>
            <person name="Park D."/>
            <person name="Weirc B.S."/>
            <person name="Destefano S.A."/>
        </authorList>
    </citation>
    <scope>NUCLEOTIDE SEQUENCE [LARGE SCALE GENOMIC DNA]</scope>
    <source>
        <strain evidence="7 8">ICMP2807</strain>
    </source>
</reference>
<gene>
    <name evidence="5" type="primary">rimI</name>
    <name evidence="7" type="ORF">WM40_16000</name>
</gene>
<dbReference type="EC" id="2.3.1.266" evidence="5"/>
<dbReference type="CDD" id="cd04301">
    <property type="entry name" value="NAT_SF"/>
    <property type="match status" value="1"/>
</dbReference>
<dbReference type="NCBIfam" id="TIGR01575">
    <property type="entry name" value="rimI"/>
    <property type="match status" value="1"/>
</dbReference>
<keyword evidence="4 5" id="KW-0012">Acyltransferase</keyword>
<feature type="active site" description="Proton donor" evidence="5">
    <location>
        <position position="117"/>
    </location>
</feature>
<dbReference type="PANTHER" id="PTHR43420">
    <property type="entry name" value="ACETYLTRANSFERASE"/>
    <property type="match status" value="1"/>
</dbReference>
<keyword evidence="3 5" id="KW-0808">Transferase</keyword>
<dbReference type="STRING" id="28092.WM40_16000"/>
<organism evidence="7 8">
    <name type="scientific">Robbsia andropogonis</name>
    <dbReference type="NCBI Taxonomy" id="28092"/>
    <lineage>
        <taxon>Bacteria</taxon>
        <taxon>Pseudomonadati</taxon>
        <taxon>Pseudomonadota</taxon>
        <taxon>Betaproteobacteria</taxon>
        <taxon>Burkholderiales</taxon>
        <taxon>Burkholderiaceae</taxon>
        <taxon>Robbsia</taxon>
    </lineage>
</organism>
<comment type="caution">
    <text evidence="5">Lacks conserved residue(s) required for the propagation of feature annotation.</text>
</comment>
<comment type="subcellular location">
    <subcellularLocation>
        <location evidence="5">Cytoplasm</location>
    </subcellularLocation>
</comment>
<dbReference type="PROSITE" id="PS51186">
    <property type="entry name" value="GNAT"/>
    <property type="match status" value="1"/>
</dbReference>
<dbReference type="Pfam" id="PF00583">
    <property type="entry name" value="Acetyltransf_1"/>
    <property type="match status" value="1"/>
</dbReference>
<feature type="binding site" evidence="5">
    <location>
        <position position="110"/>
    </location>
    <ligand>
        <name>acetyl-CoA</name>
        <dbReference type="ChEBI" id="CHEBI:57288"/>
    </ligand>
</feature>
<dbReference type="Proteomes" id="UP000033618">
    <property type="component" value="Unassembled WGS sequence"/>
</dbReference>
<evidence type="ECO:0000259" key="6">
    <source>
        <dbReference type="PROSITE" id="PS51186"/>
    </source>
</evidence>
<evidence type="ECO:0000256" key="2">
    <source>
        <dbReference type="ARBA" id="ARBA00022490"/>
    </source>
</evidence>
<dbReference type="GO" id="GO:0008999">
    <property type="term" value="F:protein-N-terminal-alanine acetyltransferase activity"/>
    <property type="evidence" value="ECO:0007669"/>
    <property type="project" value="UniProtKB-UniRule"/>
</dbReference>
<proteinExistence type="inferred from homology"/>
<dbReference type="InterPro" id="IPR006464">
    <property type="entry name" value="AcTrfase_RimI/Ard1"/>
</dbReference>
<accession>A0A0F5JXV2</accession>
<dbReference type="HAMAP" id="MF_02210">
    <property type="entry name" value="RimI"/>
    <property type="match status" value="1"/>
</dbReference>
<feature type="active site" description="Proton acceptor" evidence="5">
    <location>
        <position position="105"/>
    </location>
</feature>
<sequence>MPILIRDMMSGDIPAIMAIEHRAYEFPWTDVNFLDSLKSGYVGRIAERAGGELAGYAVLMPAVDDLHVLNLCVAPMHQGRGIGQQLLADARRVALSRDIHAVLLEVRPSNTHAIRLYERFGFHEIGRRRNYYPARNNTREDAIVMRVKVKREPGHDAAV</sequence>
<comment type="caution">
    <text evidence="7">The sequence shown here is derived from an EMBL/GenBank/DDBJ whole genome shotgun (WGS) entry which is preliminary data.</text>
</comment>
<evidence type="ECO:0000313" key="7">
    <source>
        <dbReference type="EMBL" id="KKB62658.1"/>
    </source>
</evidence>
<evidence type="ECO:0000256" key="4">
    <source>
        <dbReference type="ARBA" id="ARBA00023315"/>
    </source>
</evidence>